<accession>A0A2T0FNX2</accession>
<evidence type="ECO:0000256" key="12">
    <source>
        <dbReference type="RuleBase" id="RU000492"/>
    </source>
</evidence>
<dbReference type="PROSITE" id="PS51194">
    <property type="entry name" value="HELICASE_CTER"/>
    <property type="match status" value="1"/>
</dbReference>
<dbReference type="Gene3D" id="3.40.50.300">
    <property type="entry name" value="P-loop containing nucleotide triphosphate hydrolases"/>
    <property type="match status" value="2"/>
</dbReference>
<protein>
    <recommendedName>
        <fullName evidence="2">RNA helicase</fullName>
        <ecNumber evidence="2">3.6.4.13</ecNumber>
    </recommendedName>
</protein>
<evidence type="ECO:0000256" key="5">
    <source>
        <dbReference type="ARBA" id="ARBA00022801"/>
    </source>
</evidence>
<feature type="domain" description="Helicase ATP-binding" evidence="14">
    <location>
        <begin position="195"/>
        <end position="371"/>
    </location>
</feature>
<evidence type="ECO:0000256" key="9">
    <source>
        <dbReference type="ARBA" id="ARBA00023242"/>
    </source>
</evidence>
<dbReference type="Pfam" id="PF00271">
    <property type="entry name" value="Helicase_C"/>
    <property type="match status" value="1"/>
</dbReference>
<dbReference type="SMART" id="SM00490">
    <property type="entry name" value="HELICc"/>
    <property type="match status" value="1"/>
</dbReference>
<dbReference type="PROSITE" id="PS00039">
    <property type="entry name" value="DEAD_ATP_HELICASE"/>
    <property type="match status" value="1"/>
</dbReference>
<dbReference type="AlphaFoldDB" id="A0A2T0FNX2"/>
<keyword evidence="18" id="KW-1185">Reference proteome</keyword>
<dbReference type="EMBL" id="NDIQ01000022">
    <property type="protein sequence ID" value="PRT56686.1"/>
    <property type="molecule type" value="Genomic_DNA"/>
</dbReference>
<dbReference type="InterPro" id="IPR011545">
    <property type="entry name" value="DEAD/DEAH_box_helicase_dom"/>
</dbReference>
<feature type="region of interest" description="Disordered" evidence="13">
    <location>
        <begin position="560"/>
        <end position="608"/>
    </location>
</feature>
<keyword evidence="6 12" id="KW-0347">Helicase</keyword>
<feature type="region of interest" description="Disordered" evidence="13">
    <location>
        <begin position="1"/>
        <end position="29"/>
    </location>
</feature>
<dbReference type="InterPro" id="IPR014001">
    <property type="entry name" value="Helicase_ATP-bd"/>
</dbReference>
<keyword evidence="3" id="KW-0690">Ribosome biogenesis</keyword>
<dbReference type="InterPro" id="IPR050079">
    <property type="entry name" value="DEAD_box_RNA_helicase"/>
</dbReference>
<dbReference type="GO" id="GO:0005524">
    <property type="term" value="F:ATP binding"/>
    <property type="evidence" value="ECO:0007669"/>
    <property type="project" value="UniProtKB-KW"/>
</dbReference>
<dbReference type="InterPro" id="IPR014014">
    <property type="entry name" value="RNA_helicase_DEAD_Q_motif"/>
</dbReference>
<feature type="domain" description="Helicase C-terminal" evidence="15">
    <location>
        <begin position="382"/>
        <end position="546"/>
    </location>
</feature>
<dbReference type="RefSeq" id="XP_024666631.1">
    <property type="nucleotide sequence ID" value="XM_024810863.1"/>
</dbReference>
<dbReference type="GO" id="GO:0016787">
    <property type="term" value="F:hydrolase activity"/>
    <property type="evidence" value="ECO:0007669"/>
    <property type="project" value="UniProtKB-KW"/>
</dbReference>
<name>A0A2T0FNX2_9ASCO</name>
<feature type="domain" description="DEAD-box RNA helicase Q" evidence="16">
    <location>
        <begin position="164"/>
        <end position="192"/>
    </location>
</feature>
<evidence type="ECO:0000313" key="17">
    <source>
        <dbReference type="EMBL" id="PRT56686.1"/>
    </source>
</evidence>
<evidence type="ECO:0000259" key="16">
    <source>
        <dbReference type="PROSITE" id="PS51195"/>
    </source>
</evidence>
<dbReference type="GO" id="GO:0005634">
    <property type="term" value="C:nucleus"/>
    <property type="evidence" value="ECO:0007669"/>
    <property type="project" value="UniProtKB-SubCell"/>
</dbReference>
<dbReference type="SUPFAM" id="SSF52540">
    <property type="entry name" value="P-loop containing nucleoside triphosphate hydrolases"/>
    <property type="match status" value="1"/>
</dbReference>
<dbReference type="PROSITE" id="PS51195">
    <property type="entry name" value="Q_MOTIF"/>
    <property type="match status" value="1"/>
</dbReference>
<dbReference type="PANTHER" id="PTHR47959">
    <property type="entry name" value="ATP-DEPENDENT RNA HELICASE RHLE-RELATED"/>
    <property type="match status" value="1"/>
</dbReference>
<gene>
    <name evidence="17" type="ORF">B9G98_04306</name>
</gene>
<dbReference type="PROSITE" id="PS51192">
    <property type="entry name" value="HELICASE_ATP_BIND_1"/>
    <property type="match status" value="1"/>
</dbReference>
<dbReference type="STRING" id="45607.A0A2T0FNX2"/>
<dbReference type="Pfam" id="PF00270">
    <property type="entry name" value="DEAD"/>
    <property type="match status" value="1"/>
</dbReference>
<dbReference type="Proteomes" id="UP000238350">
    <property type="component" value="Unassembled WGS sequence"/>
</dbReference>
<dbReference type="InterPro" id="IPR000629">
    <property type="entry name" value="RNA-helicase_DEAD-box_CS"/>
</dbReference>
<dbReference type="EC" id="3.6.4.13" evidence="2"/>
<feature type="compositionally biased region" description="Basic and acidic residues" evidence="13">
    <location>
        <begin position="567"/>
        <end position="585"/>
    </location>
</feature>
<evidence type="ECO:0000256" key="1">
    <source>
        <dbReference type="ARBA" id="ARBA00004123"/>
    </source>
</evidence>
<dbReference type="GO" id="GO:0005829">
    <property type="term" value="C:cytosol"/>
    <property type="evidence" value="ECO:0007669"/>
    <property type="project" value="TreeGrafter"/>
</dbReference>
<dbReference type="PANTHER" id="PTHR47959:SF1">
    <property type="entry name" value="ATP-DEPENDENT RNA HELICASE DBPA"/>
    <property type="match status" value="1"/>
</dbReference>
<reference evidence="17 18" key="1">
    <citation type="submission" date="2017-04" db="EMBL/GenBank/DDBJ databases">
        <title>Genome sequencing of [Candida] sorbophila.</title>
        <authorList>
            <person name="Ahn J.O."/>
        </authorList>
    </citation>
    <scope>NUCLEOTIDE SEQUENCE [LARGE SCALE GENOMIC DNA]</scope>
    <source>
        <strain evidence="17 18">DS02</strain>
    </source>
</reference>
<comment type="subcellular location">
    <subcellularLocation>
        <location evidence="1">Nucleus</location>
    </subcellularLocation>
</comment>
<evidence type="ECO:0000256" key="11">
    <source>
        <dbReference type="PROSITE-ProRule" id="PRU00552"/>
    </source>
</evidence>
<evidence type="ECO:0000256" key="13">
    <source>
        <dbReference type="SAM" id="MobiDB-lite"/>
    </source>
</evidence>
<dbReference type="InterPro" id="IPR027417">
    <property type="entry name" value="P-loop_NTPase"/>
</dbReference>
<comment type="caution">
    <text evidence="17">The sequence shown here is derived from an EMBL/GenBank/DDBJ whole genome shotgun (WGS) entry which is preliminary data.</text>
</comment>
<evidence type="ECO:0000256" key="10">
    <source>
        <dbReference type="ARBA" id="ARBA00047984"/>
    </source>
</evidence>
<dbReference type="GeneID" id="36518054"/>
<keyword evidence="9" id="KW-0539">Nucleus</keyword>
<evidence type="ECO:0000256" key="2">
    <source>
        <dbReference type="ARBA" id="ARBA00012552"/>
    </source>
</evidence>
<comment type="similarity">
    <text evidence="12">Belongs to the DEAD box helicase family.</text>
</comment>
<dbReference type="SMART" id="SM00487">
    <property type="entry name" value="DEXDc"/>
    <property type="match status" value="1"/>
</dbReference>
<feature type="compositionally biased region" description="Acidic residues" evidence="13">
    <location>
        <begin position="594"/>
        <end position="603"/>
    </location>
</feature>
<evidence type="ECO:0000256" key="6">
    <source>
        <dbReference type="ARBA" id="ARBA00022806"/>
    </source>
</evidence>
<dbReference type="InterPro" id="IPR001650">
    <property type="entry name" value="Helicase_C-like"/>
</dbReference>
<dbReference type="GO" id="GO:0006364">
    <property type="term" value="P:rRNA processing"/>
    <property type="evidence" value="ECO:0007669"/>
    <property type="project" value="UniProtKB-ARBA"/>
</dbReference>
<evidence type="ECO:0000256" key="8">
    <source>
        <dbReference type="ARBA" id="ARBA00022884"/>
    </source>
</evidence>
<proteinExistence type="inferred from homology"/>
<evidence type="ECO:0000313" key="18">
    <source>
        <dbReference type="Proteomes" id="UP000238350"/>
    </source>
</evidence>
<dbReference type="OrthoDB" id="196131at2759"/>
<evidence type="ECO:0000256" key="4">
    <source>
        <dbReference type="ARBA" id="ARBA00022741"/>
    </source>
</evidence>
<keyword evidence="8" id="KW-0694">RNA-binding</keyword>
<evidence type="ECO:0000256" key="7">
    <source>
        <dbReference type="ARBA" id="ARBA00022840"/>
    </source>
</evidence>
<keyword evidence="5 12" id="KW-0378">Hydrolase</keyword>
<evidence type="ECO:0000256" key="3">
    <source>
        <dbReference type="ARBA" id="ARBA00022517"/>
    </source>
</evidence>
<evidence type="ECO:0000259" key="14">
    <source>
        <dbReference type="PROSITE" id="PS51192"/>
    </source>
</evidence>
<dbReference type="CDD" id="cd18787">
    <property type="entry name" value="SF2_C_DEAD"/>
    <property type="match status" value="1"/>
</dbReference>
<keyword evidence="7 12" id="KW-0067">ATP-binding</keyword>
<keyword evidence="4 12" id="KW-0547">Nucleotide-binding</keyword>
<feature type="short sequence motif" description="Q motif" evidence="11">
    <location>
        <begin position="164"/>
        <end position="192"/>
    </location>
</feature>
<comment type="catalytic activity">
    <reaction evidence="10">
        <text>ATP + H2O = ADP + phosphate + H(+)</text>
        <dbReference type="Rhea" id="RHEA:13065"/>
        <dbReference type="ChEBI" id="CHEBI:15377"/>
        <dbReference type="ChEBI" id="CHEBI:15378"/>
        <dbReference type="ChEBI" id="CHEBI:30616"/>
        <dbReference type="ChEBI" id="CHEBI:43474"/>
        <dbReference type="ChEBI" id="CHEBI:456216"/>
        <dbReference type="EC" id="3.6.4.13"/>
    </reaction>
</comment>
<evidence type="ECO:0000259" key="15">
    <source>
        <dbReference type="PROSITE" id="PS51194"/>
    </source>
</evidence>
<dbReference type="GO" id="GO:0003724">
    <property type="term" value="F:RNA helicase activity"/>
    <property type="evidence" value="ECO:0007669"/>
    <property type="project" value="UniProtKB-EC"/>
</dbReference>
<organism evidence="17 18">
    <name type="scientific">Wickerhamiella sorbophila</name>
    <dbReference type="NCBI Taxonomy" id="45607"/>
    <lineage>
        <taxon>Eukaryota</taxon>
        <taxon>Fungi</taxon>
        <taxon>Dikarya</taxon>
        <taxon>Ascomycota</taxon>
        <taxon>Saccharomycotina</taxon>
        <taxon>Dipodascomycetes</taxon>
        <taxon>Dipodascales</taxon>
        <taxon>Trichomonascaceae</taxon>
        <taxon>Wickerhamiella</taxon>
    </lineage>
</organism>
<dbReference type="GO" id="GO:0003723">
    <property type="term" value="F:RNA binding"/>
    <property type="evidence" value="ECO:0007669"/>
    <property type="project" value="UniProtKB-KW"/>
</dbReference>
<sequence length="718" mass="78712">MDKQELKRQRLAKWKAQQAAKKNGPTPLKLAVPKRTQNRISLEGDEPVVKKIKHDSSQFDLDEFLNNLEQDNGIDNTELYESGSELDEAAPDAAVDPLQYLQQVEKGKRKEITKVDHSQIPYHEFRKSFYRPPEELVLGSDLEIVREALGVTVKNDEMKLAPVSEWEQLGLPTPLLEVIQSRSMSKPTPIQSQSLPLIMSGKDVIGIAPTGSGKTIAFVLPLIRQVLDQLPEISGTKAIVLSPTRELCLQTYREVEQFASSFGIVTLGAAGGTSVKPQIDAIKRNVDIIVATPGRMIDLLAANGGRILSLRSTTLIVIDEADRMFDMGFAPQVKRIIQNVRPDRQTVVISATFPPLMEKHIRQILVSPVLIEVGTRSSVSQDVDQVIEVIPQEAKFLSLLKLLGGYYKEKSEGQAIVFVDRQEPADQLAEQLNAKGYKCRSIHGGHEQSSRDETLSMFRKNDLPLLVATSVAARGLDVKGLGLVVNYDPPNHLEDYVHRVGRTGRAGQKGKAVTFLTSSQSRSARDIVRALKTSRVPVPEEVTKLAAIDAPAAKKHHLVGFGGNGLEKLDTERSEKRKAQLDGDKAMTPQPDSPSDESSEEPESSLKSAEPIVKLGPAPGIKGPATANFHTTLDINDYPQAARMAVTSFQNQCKVIETYAVSITNRGTFYPPGKDGPDKLYLAIEGPTEAAVSSAYYDLASLLREGIDKSAKVGKYSV</sequence>